<name>A0A8J2P6W7_9HEXA</name>
<dbReference type="Proteomes" id="UP000708208">
    <property type="component" value="Unassembled WGS sequence"/>
</dbReference>
<keyword evidence="2" id="KW-1185">Reference proteome</keyword>
<sequence>MSLYPYTSKEAEVVITEAKHMQSWTRQTVCCSVVQNQYTNYQFMLSLESTLPAAEITLIHFSSNLCIPLVLRLFNPDCLNVSTCFSIRSCNASKNPISSNFLPSIFQ</sequence>
<protein>
    <submittedName>
        <fullName evidence="1">Uncharacterized protein</fullName>
    </submittedName>
</protein>
<organism evidence="1 2">
    <name type="scientific">Allacma fusca</name>
    <dbReference type="NCBI Taxonomy" id="39272"/>
    <lineage>
        <taxon>Eukaryota</taxon>
        <taxon>Metazoa</taxon>
        <taxon>Ecdysozoa</taxon>
        <taxon>Arthropoda</taxon>
        <taxon>Hexapoda</taxon>
        <taxon>Collembola</taxon>
        <taxon>Symphypleona</taxon>
        <taxon>Sminthuridae</taxon>
        <taxon>Allacma</taxon>
    </lineage>
</organism>
<evidence type="ECO:0000313" key="1">
    <source>
        <dbReference type="EMBL" id="CAG7728162.1"/>
    </source>
</evidence>
<comment type="caution">
    <text evidence="1">The sequence shown here is derived from an EMBL/GenBank/DDBJ whole genome shotgun (WGS) entry which is preliminary data.</text>
</comment>
<proteinExistence type="predicted"/>
<accession>A0A8J2P6W7</accession>
<reference evidence="1" key="1">
    <citation type="submission" date="2021-06" db="EMBL/GenBank/DDBJ databases">
        <authorList>
            <person name="Hodson N. C."/>
            <person name="Mongue J. A."/>
            <person name="Jaron S. K."/>
        </authorList>
    </citation>
    <scope>NUCLEOTIDE SEQUENCE</scope>
</reference>
<gene>
    <name evidence="1" type="ORF">AFUS01_LOCUS16965</name>
</gene>
<dbReference type="EMBL" id="CAJVCH010159439">
    <property type="protein sequence ID" value="CAG7728162.1"/>
    <property type="molecule type" value="Genomic_DNA"/>
</dbReference>
<dbReference type="AlphaFoldDB" id="A0A8J2P6W7"/>
<evidence type="ECO:0000313" key="2">
    <source>
        <dbReference type="Proteomes" id="UP000708208"/>
    </source>
</evidence>